<dbReference type="PANTHER" id="PTHR46890">
    <property type="entry name" value="NON-LTR RETROLELEMENT REVERSE TRANSCRIPTASE-LIKE PROTEIN-RELATED"/>
    <property type="match status" value="1"/>
</dbReference>
<organism evidence="2 3">
    <name type="scientific">Gossypium australe</name>
    <dbReference type="NCBI Taxonomy" id="47621"/>
    <lineage>
        <taxon>Eukaryota</taxon>
        <taxon>Viridiplantae</taxon>
        <taxon>Streptophyta</taxon>
        <taxon>Embryophyta</taxon>
        <taxon>Tracheophyta</taxon>
        <taxon>Spermatophyta</taxon>
        <taxon>Magnoliopsida</taxon>
        <taxon>eudicotyledons</taxon>
        <taxon>Gunneridae</taxon>
        <taxon>Pentapetalae</taxon>
        <taxon>rosids</taxon>
        <taxon>malvids</taxon>
        <taxon>Malvales</taxon>
        <taxon>Malvaceae</taxon>
        <taxon>Malvoideae</taxon>
        <taxon>Gossypium</taxon>
    </lineage>
</organism>
<keyword evidence="3" id="KW-1185">Reference proteome</keyword>
<dbReference type="InterPro" id="IPR043502">
    <property type="entry name" value="DNA/RNA_pol_sf"/>
</dbReference>
<feature type="domain" description="Reverse transcriptase" evidence="1">
    <location>
        <begin position="8"/>
        <end position="129"/>
    </location>
</feature>
<dbReference type="EMBL" id="SMMG02000005">
    <property type="protein sequence ID" value="KAA3474477.1"/>
    <property type="molecule type" value="Genomic_DNA"/>
</dbReference>
<evidence type="ECO:0000259" key="1">
    <source>
        <dbReference type="Pfam" id="PF00078"/>
    </source>
</evidence>
<dbReference type="InterPro" id="IPR052343">
    <property type="entry name" value="Retrotransposon-Effector_Assoc"/>
</dbReference>
<dbReference type="CDD" id="cd01650">
    <property type="entry name" value="RT_nLTR_like"/>
    <property type="match status" value="1"/>
</dbReference>
<keyword evidence="2" id="KW-0808">Transferase</keyword>
<name>A0A5B6W086_9ROSI</name>
<protein>
    <submittedName>
        <fullName evidence="2">Reverse transcriptase</fullName>
    </submittedName>
</protein>
<reference evidence="3" key="1">
    <citation type="journal article" date="2019" name="Plant Biotechnol. J.">
        <title>Genome sequencing of the Australian wild diploid species Gossypium australe highlights disease resistance and delayed gland morphogenesis.</title>
        <authorList>
            <person name="Cai Y."/>
            <person name="Cai X."/>
            <person name="Wang Q."/>
            <person name="Wang P."/>
            <person name="Zhang Y."/>
            <person name="Cai C."/>
            <person name="Xu Y."/>
            <person name="Wang K."/>
            <person name="Zhou Z."/>
            <person name="Wang C."/>
            <person name="Geng S."/>
            <person name="Li B."/>
            <person name="Dong Q."/>
            <person name="Hou Y."/>
            <person name="Wang H."/>
            <person name="Ai P."/>
            <person name="Liu Z."/>
            <person name="Yi F."/>
            <person name="Sun M."/>
            <person name="An G."/>
            <person name="Cheng J."/>
            <person name="Zhang Y."/>
            <person name="Shi Q."/>
            <person name="Xie Y."/>
            <person name="Shi X."/>
            <person name="Chang Y."/>
            <person name="Huang F."/>
            <person name="Chen Y."/>
            <person name="Hong S."/>
            <person name="Mi L."/>
            <person name="Sun Q."/>
            <person name="Zhang L."/>
            <person name="Zhou B."/>
            <person name="Peng R."/>
            <person name="Zhang X."/>
            <person name="Liu F."/>
        </authorList>
    </citation>
    <scope>NUCLEOTIDE SEQUENCE [LARGE SCALE GENOMIC DNA]</scope>
    <source>
        <strain evidence="3">cv. PA1801</strain>
    </source>
</reference>
<dbReference type="Pfam" id="PF00078">
    <property type="entry name" value="RVT_1"/>
    <property type="match status" value="1"/>
</dbReference>
<proteinExistence type="predicted"/>
<gene>
    <name evidence="2" type="ORF">EPI10_024764</name>
</gene>
<dbReference type="Proteomes" id="UP000325315">
    <property type="component" value="Unassembled WGS sequence"/>
</dbReference>
<dbReference type="AlphaFoldDB" id="A0A5B6W086"/>
<accession>A0A5B6W086</accession>
<dbReference type="GO" id="GO:0003964">
    <property type="term" value="F:RNA-directed DNA polymerase activity"/>
    <property type="evidence" value="ECO:0007669"/>
    <property type="project" value="UniProtKB-KW"/>
</dbReference>
<keyword evidence="2" id="KW-0548">Nucleotidyltransferase</keyword>
<comment type="caution">
    <text evidence="2">The sequence shown here is derived from an EMBL/GenBank/DDBJ whole genome shotgun (WGS) entry which is preliminary data.</text>
</comment>
<sequence length="211" mass="24275">MSIVFIPKTTSPKNIGKFRPISLCNVIYKVVSKVIVNKFRRVMNDCIDETQWAFVSGRQISDNISIAYEIIHSIKKRKGGSTGSFALKLGMSKAYDRVEWNFLEKVMSAMGFCNAWIYLIMTCVSKEASIEWADFMKSVVVEYEGISGHNVDNTVRKQIGRILGVRISGNPKRYLGLLAMVRRRKKQTFVELKEKVIRKIKSWSTRYLSMR</sequence>
<dbReference type="OrthoDB" id="1738942at2759"/>
<dbReference type="SUPFAM" id="SSF56672">
    <property type="entry name" value="DNA/RNA polymerases"/>
    <property type="match status" value="1"/>
</dbReference>
<dbReference type="InterPro" id="IPR000477">
    <property type="entry name" value="RT_dom"/>
</dbReference>
<evidence type="ECO:0000313" key="2">
    <source>
        <dbReference type="EMBL" id="KAA3474477.1"/>
    </source>
</evidence>
<evidence type="ECO:0000313" key="3">
    <source>
        <dbReference type="Proteomes" id="UP000325315"/>
    </source>
</evidence>
<dbReference type="PANTHER" id="PTHR46890:SF48">
    <property type="entry name" value="RNA-DIRECTED DNA POLYMERASE"/>
    <property type="match status" value="1"/>
</dbReference>
<keyword evidence="2" id="KW-0695">RNA-directed DNA polymerase</keyword>